<proteinExistence type="predicted"/>
<dbReference type="CDD" id="cd04301">
    <property type="entry name" value="NAT_SF"/>
    <property type="match status" value="1"/>
</dbReference>
<reference evidence="3" key="1">
    <citation type="journal article" date="2019" name="Int. J. Syst. Evol. Microbiol.">
        <title>The Global Catalogue of Microorganisms (GCM) 10K type strain sequencing project: providing services to taxonomists for standard genome sequencing and annotation.</title>
        <authorList>
            <consortium name="The Broad Institute Genomics Platform"/>
            <consortium name="The Broad Institute Genome Sequencing Center for Infectious Disease"/>
            <person name="Wu L."/>
            <person name="Ma J."/>
        </authorList>
    </citation>
    <scope>NUCLEOTIDE SEQUENCE [LARGE SCALE GENOMIC DNA]</scope>
    <source>
        <strain evidence="3">CGMCC 4.1434</strain>
    </source>
</reference>
<feature type="domain" description="N-acetyltransferase" evidence="1">
    <location>
        <begin position="5"/>
        <end position="155"/>
    </location>
</feature>
<dbReference type="PROSITE" id="PS51186">
    <property type="entry name" value="GNAT"/>
    <property type="match status" value="1"/>
</dbReference>
<evidence type="ECO:0000313" key="3">
    <source>
        <dbReference type="Proteomes" id="UP001596109"/>
    </source>
</evidence>
<dbReference type="Gene3D" id="3.40.630.30">
    <property type="match status" value="1"/>
</dbReference>
<dbReference type="SUPFAM" id="SSF55729">
    <property type="entry name" value="Acyl-CoA N-acyltransferases (Nat)"/>
    <property type="match status" value="1"/>
</dbReference>
<gene>
    <name evidence="2" type="ORF">ACFPRA_00980</name>
</gene>
<evidence type="ECO:0000259" key="1">
    <source>
        <dbReference type="PROSITE" id="PS51186"/>
    </source>
</evidence>
<dbReference type="EC" id="2.3.-.-" evidence="2"/>
<sequence length="155" mass="18040">MKELKIIELKNSAEIRWAFHIMQQLRPHLDEATYMELVMEAQKKDSYHLVALIDGDHFVALAGFKPMITLYYGKFVWVCDLVTDVTQRSNGYGKKLLTFVQEWAKDNGYESVALSSGLQRTDAHRFYEEKMAYDKVSYVFKKGLRSCKHNEGEMS</sequence>
<dbReference type="Pfam" id="PF00583">
    <property type="entry name" value="Acetyltransf_1"/>
    <property type="match status" value="1"/>
</dbReference>
<dbReference type="InterPro" id="IPR016181">
    <property type="entry name" value="Acyl_CoA_acyltransferase"/>
</dbReference>
<organism evidence="2 3">
    <name type="scientific">Sporosarcina soli</name>
    <dbReference type="NCBI Taxonomy" id="334736"/>
    <lineage>
        <taxon>Bacteria</taxon>
        <taxon>Bacillati</taxon>
        <taxon>Bacillota</taxon>
        <taxon>Bacilli</taxon>
        <taxon>Bacillales</taxon>
        <taxon>Caryophanaceae</taxon>
        <taxon>Sporosarcina</taxon>
    </lineage>
</organism>
<accession>A0ABW0TFP1</accession>
<keyword evidence="3" id="KW-1185">Reference proteome</keyword>
<keyword evidence="2" id="KW-0808">Transferase</keyword>
<dbReference type="InterPro" id="IPR000182">
    <property type="entry name" value="GNAT_dom"/>
</dbReference>
<name>A0ABW0TFP1_9BACL</name>
<dbReference type="EMBL" id="JBHSNO010000001">
    <property type="protein sequence ID" value="MFC5587481.1"/>
    <property type="molecule type" value="Genomic_DNA"/>
</dbReference>
<keyword evidence="2" id="KW-0012">Acyltransferase</keyword>
<protein>
    <submittedName>
        <fullName evidence="2">GNAT family N-acetyltransferase</fullName>
        <ecNumber evidence="2">2.3.-.-</ecNumber>
    </submittedName>
</protein>
<evidence type="ECO:0000313" key="2">
    <source>
        <dbReference type="EMBL" id="MFC5587481.1"/>
    </source>
</evidence>
<dbReference type="Proteomes" id="UP001596109">
    <property type="component" value="Unassembled WGS sequence"/>
</dbReference>
<dbReference type="GO" id="GO:0016746">
    <property type="term" value="F:acyltransferase activity"/>
    <property type="evidence" value="ECO:0007669"/>
    <property type="project" value="UniProtKB-KW"/>
</dbReference>
<comment type="caution">
    <text evidence="2">The sequence shown here is derived from an EMBL/GenBank/DDBJ whole genome shotgun (WGS) entry which is preliminary data.</text>
</comment>
<dbReference type="RefSeq" id="WP_381429530.1">
    <property type="nucleotide sequence ID" value="NZ_JBHSNO010000001.1"/>
</dbReference>